<dbReference type="Proteomes" id="UP000076577">
    <property type="component" value="Unassembled WGS sequence"/>
</dbReference>
<comment type="caution">
    <text evidence="6">The sequence shown here is derived from an EMBL/GenBank/DDBJ whole genome shotgun (WGS) entry which is preliminary data.</text>
</comment>
<dbReference type="FunFam" id="3.40.190.290:FF:000001">
    <property type="entry name" value="Transcriptional regulator, LysR family"/>
    <property type="match status" value="1"/>
</dbReference>
<dbReference type="Gene3D" id="1.10.10.10">
    <property type="entry name" value="Winged helix-like DNA-binding domain superfamily/Winged helix DNA-binding domain"/>
    <property type="match status" value="1"/>
</dbReference>
<keyword evidence="3" id="KW-0238">DNA-binding</keyword>
<dbReference type="PANTHER" id="PTHR30537">
    <property type="entry name" value="HTH-TYPE TRANSCRIPTIONAL REGULATOR"/>
    <property type="match status" value="1"/>
</dbReference>
<dbReference type="InterPro" id="IPR036390">
    <property type="entry name" value="WH_DNA-bd_sf"/>
</dbReference>
<evidence type="ECO:0000313" key="7">
    <source>
        <dbReference type="Proteomes" id="UP000076577"/>
    </source>
</evidence>
<name>A0A165SY57_9HYPH</name>
<evidence type="ECO:0000256" key="4">
    <source>
        <dbReference type="ARBA" id="ARBA00023163"/>
    </source>
</evidence>
<dbReference type="PATRIC" id="fig|989403.3.peg.4997"/>
<evidence type="ECO:0000313" key="6">
    <source>
        <dbReference type="EMBL" id="KZL05014.1"/>
    </source>
</evidence>
<dbReference type="PROSITE" id="PS50931">
    <property type="entry name" value="HTH_LYSR"/>
    <property type="match status" value="1"/>
</dbReference>
<dbReference type="CDD" id="cd08422">
    <property type="entry name" value="PBP2_CrgA_like"/>
    <property type="match status" value="1"/>
</dbReference>
<dbReference type="GO" id="GO:0003677">
    <property type="term" value="F:DNA binding"/>
    <property type="evidence" value="ECO:0007669"/>
    <property type="project" value="UniProtKB-KW"/>
</dbReference>
<dbReference type="FunFam" id="1.10.10.10:FF:000001">
    <property type="entry name" value="LysR family transcriptional regulator"/>
    <property type="match status" value="1"/>
</dbReference>
<keyword evidence="4" id="KW-0804">Transcription</keyword>
<dbReference type="InterPro" id="IPR005119">
    <property type="entry name" value="LysR_subst-bd"/>
</dbReference>
<sequence>MDKLANMKTFILVAQSGSFADTAKKLNVATSVVSKRIKDLEAYLGVSLLQRTTRKVRLSDAGYGYLKDVSQVLENLDEAEAAIRYSNQTPTGEIKLAAPLSFGTKYLGPVIARYLQKHQQVEVSTYLSDRKVDLVEEGYDLAIRIGHLSDSALIAKKILTCRRVVCASPAYLSKYGRPLTPSDLSQHNCMKYDERTEGKTWRFQVDGTKFMQPAPGRFSSDNGDLLCEAAVAGCGITYLPTFIVGKEIEAGRLEVVLDEFEEQDFSIYIIYQDKRHLSFKVRSLIDTITDAFRDGL</sequence>
<dbReference type="InterPro" id="IPR036388">
    <property type="entry name" value="WH-like_DNA-bd_sf"/>
</dbReference>
<organism evidence="6 7">
    <name type="scientific">Pseudovibrio axinellae</name>
    <dbReference type="NCBI Taxonomy" id="989403"/>
    <lineage>
        <taxon>Bacteria</taxon>
        <taxon>Pseudomonadati</taxon>
        <taxon>Pseudomonadota</taxon>
        <taxon>Alphaproteobacteria</taxon>
        <taxon>Hyphomicrobiales</taxon>
        <taxon>Stappiaceae</taxon>
        <taxon>Pseudovibrio</taxon>
    </lineage>
</organism>
<dbReference type="EMBL" id="LMCB01000160">
    <property type="protein sequence ID" value="KZL05014.1"/>
    <property type="molecule type" value="Genomic_DNA"/>
</dbReference>
<evidence type="ECO:0000256" key="1">
    <source>
        <dbReference type="ARBA" id="ARBA00009437"/>
    </source>
</evidence>
<protein>
    <submittedName>
        <fullName evidence="6">HTH-type transcriptional regulator DmlR</fullName>
    </submittedName>
</protein>
<dbReference type="SUPFAM" id="SSF46785">
    <property type="entry name" value="Winged helix' DNA-binding domain"/>
    <property type="match status" value="1"/>
</dbReference>
<dbReference type="Gene3D" id="3.40.190.290">
    <property type="match status" value="1"/>
</dbReference>
<dbReference type="InterPro" id="IPR000847">
    <property type="entry name" value="LysR_HTH_N"/>
</dbReference>
<dbReference type="SUPFAM" id="SSF53850">
    <property type="entry name" value="Periplasmic binding protein-like II"/>
    <property type="match status" value="1"/>
</dbReference>
<reference evidence="6 7" key="1">
    <citation type="journal article" date="2016" name="Front. Microbiol.">
        <title>Comparative Genomic Analysis Reveals a Diverse Repertoire of Genes Involved in Prokaryote-Eukaryote Interactions within the Pseudovibrio Genus.</title>
        <authorList>
            <person name="Romano S."/>
            <person name="Fernandez-Guerra A."/>
            <person name="Reen F.J."/>
            <person name="Glockner F.O."/>
            <person name="Crowley S.P."/>
            <person name="O'Sullivan O."/>
            <person name="Cotter P.D."/>
            <person name="Adams C."/>
            <person name="Dobson A.D."/>
            <person name="O'Gara F."/>
        </authorList>
    </citation>
    <scope>NUCLEOTIDE SEQUENCE [LARGE SCALE GENOMIC DNA]</scope>
    <source>
        <strain evidence="6 7">Ad2</strain>
    </source>
</reference>
<dbReference type="AlphaFoldDB" id="A0A165SY57"/>
<evidence type="ECO:0000256" key="2">
    <source>
        <dbReference type="ARBA" id="ARBA00023015"/>
    </source>
</evidence>
<comment type="similarity">
    <text evidence="1">Belongs to the LysR transcriptional regulatory family.</text>
</comment>
<keyword evidence="7" id="KW-1185">Reference proteome</keyword>
<dbReference type="STRING" id="989403.SAMN05421798_11518"/>
<keyword evidence="2" id="KW-0805">Transcription regulation</keyword>
<evidence type="ECO:0000256" key="3">
    <source>
        <dbReference type="ARBA" id="ARBA00023125"/>
    </source>
</evidence>
<dbReference type="GO" id="GO:0003700">
    <property type="term" value="F:DNA-binding transcription factor activity"/>
    <property type="evidence" value="ECO:0007669"/>
    <property type="project" value="InterPro"/>
</dbReference>
<feature type="domain" description="HTH lysR-type" evidence="5">
    <location>
        <begin position="1"/>
        <end position="59"/>
    </location>
</feature>
<gene>
    <name evidence="6" type="primary">dmlR_17</name>
    <name evidence="6" type="ORF">PsAD2_04565</name>
</gene>
<dbReference type="InterPro" id="IPR058163">
    <property type="entry name" value="LysR-type_TF_proteobact-type"/>
</dbReference>
<dbReference type="OrthoDB" id="9813056at2"/>
<dbReference type="Pfam" id="PF00126">
    <property type="entry name" value="HTH_1"/>
    <property type="match status" value="1"/>
</dbReference>
<dbReference type="Pfam" id="PF03466">
    <property type="entry name" value="LysR_substrate"/>
    <property type="match status" value="1"/>
</dbReference>
<proteinExistence type="inferred from homology"/>
<evidence type="ECO:0000259" key="5">
    <source>
        <dbReference type="PROSITE" id="PS50931"/>
    </source>
</evidence>
<dbReference type="PANTHER" id="PTHR30537:SF5">
    <property type="entry name" value="HTH-TYPE TRANSCRIPTIONAL ACTIVATOR TTDR-RELATED"/>
    <property type="match status" value="1"/>
</dbReference>
<accession>A0A165SY57</accession>